<organism evidence="1 2">
    <name type="scientific">Pseudomonas paracarnis</name>
    <dbReference type="NCBI Taxonomy" id="2750625"/>
    <lineage>
        <taxon>Bacteria</taxon>
        <taxon>Pseudomonadati</taxon>
        <taxon>Pseudomonadota</taxon>
        <taxon>Gammaproteobacteria</taxon>
        <taxon>Pseudomonadales</taxon>
        <taxon>Pseudomonadaceae</taxon>
        <taxon>Pseudomonas</taxon>
    </lineage>
</organism>
<dbReference type="RefSeq" id="WP_060767491.1">
    <property type="nucleotide sequence ID" value="NZ_CAJFCM010000001.1"/>
</dbReference>
<keyword evidence="2" id="KW-1185">Reference proteome</keyword>
<sequence length="251" mass="28026">MLLRTLEIPDAHGQLLNAVVLCGFTATSLNQQFLVYSLNEKSGDELVKIYLTNIEGEGQKLHMCDVPAEILTTAVQVLRHIFRDACAPDPIQTDDTYALMDLTDTDIQCSAVSTHYNLKISDAWLTSLLRYEPQKKASSFSLQSDTNVGSTAIAAPATDELLVTPAEQTTSERIEANLKSLIASITHHKQILLSQYVLLDERQRQLDQFDQTLKHREAALKLSEQEALTNTQLIQEAEKMLNEIMKAEITP</sequence>
<protein>
    <submittedName>
        <fullName evidence="1">Uncharacterized protein</fullName>
    </submittedName>
</protein>
<proteinExistence type="predicted"/>
<dbReference type="EMBL" id="JAJGWQ010000018">
    <property type="protein sequence ID" value="MEB3785127.1"/>
    <property type="molecule type" value="Genomic_DNA"/>
</dbReference>
<evidence type="ECO:0000313" key="1">
    <source>
        <dbReference type="EMBL" id="MEB3785127.1"/>
    </source>
</evidence>
<accession>A0ABU6BZA3</accession>
<reference evidence="1 2" key="1">
    <citation type="journal article" date="2023" name="Int J Dairy Technol">
        <title>Genome based analysis of Pseudomonas paracarnis RQ057, a strain responsible for blue discoloration spoilage in processed cheese.</title>
        <authorList>
            <person name="Rodrigues Rd.S."/>
            <person name="Machado S.G."/>
            <person name="de Carvalho A.F."/>
            <person name="Nero L.A."/>
        </authorList>
    </citation>
    <scope>NUCLEOTIDE SEQUENCE [LARGE SCALE GENOMIC DNA]</scope>
    <source>
        <strain evidence="1 2">RQ057</strain>
    </source>
</reference>
<gene>
    <name evidence="1" type="ORF">LLW09_21605</name>
</gene>
<name>A0ABU6BZA3_9PSED</name>
<evidence type="ECO:0000313" key="2">
    <source>
        <dbReference type="Proteomes" id="UP001336015"/>
    </source>
</evidence>
<comment type="caution">
    <text evidence="1">The sequence shown here is derived from an EMBL/GenBank/DDBJ whole genome shotgun (WGS) entry which is preliminary data.</text>
</comment>
<dbReference type="Proteomes" id="UP001336015">
    <property type="component" value="Unassembled WGS sequence"/>
</dbReference>